<proteinExistence type="predicted"/>
<gene>
    <name evidence="1" type="ORF">SAMN05216490_4141</name>
</gene>
<sequence length="231" mass="26744">MYDRLNNAMIPVSANNKAASPFFKPVNNIIQRMPAIIQRKMEMTGNDAAHCMQKAEETLRKLETNMQGNSYGKQDYITGAVKMLRSKWDAKKIKCYHFDGMVHGEDDYSGDEIWLDGDNDNFLDEGTLLHEGVHAYQASQHKDIAAKYASALNTQRPLDPTKPADLKLLKWKAWTEYWAYRAKYDYFNPTRKQAMKEDEIDKLVMDTPDVRKSTAKVWEFDQSFIPKTYNP</sequence>
<dbReference type="STRING" id="652787.SAMN05216490_4141"/>
<name>A0A1H2BI36_MUCMA</name>
<evidence type="ECO:0000313" key="2">
    <source>
        <dbReference type="Proteomes" id="UP000199679"/>
    </source>
</evidence>
<evidence type="ECO:0000313" key="1">
    <source>
        <dbReference type="EMBL" id="SDT57933.1"/>
    </source>
</evidence>
<dbReference type="Proteomes" id="UP000199679">
    <property type="component" value="Chromosome I"/>
</dbReference>
<accession>A0A1H2BI36</accession>
<evidence type="ECO:0008006" key="3">
    <source>
        <dbReference type="Google" id="ProtNLM"/>
    </source>
</evidence>
<protein>
    <recommendedName>
        <fullName evidence="3">Metallopeptidase toxin 4</fullName>
    </recommendedName>
</protein>
<reference evidence="1 2" key="1">
    <citation type="submission" date="2016-10" db="EMBL/GenBank/DDBJ databases">
        <authorList>
            <person name="de Groot N.N."/>
        </authorList>
    </citation>
    <scope>NUCLEOTIDE SEQUENCE [LARGE SCALE GENOMIC DNA]</scope>
    <source>
        <strain evidence="1 2">MP1X4</strain>
    </source>
</reference>
<dbReference type="EMBL" id="LT629740">
    <property type="protein sequence ID" value="SDT57933.1"/>
    <property type="molecule type" value="Genomic_DNA"/>
</dbReference>
<dbReference type="RefSeq" id="WP_091377526.1">
    <property type="nucleotide sequence ID" value="NZ_LT629740.1"/>
</dbReference>
<keyword evidence="2" id="KW-1185">Reference proteome</keyword>
<dbReference type="AlphaFoldDB" id="A0A1H2BI36"/>
<organism evidence="1 2">
    <name type="scientific">Mucilaginibacter mallensis</name>
    <dbReference type="NCBI Taxonomy" id="652787"/>
    <lineage>
        <taxon>Bacteria</taxon>
        <taxon>Pseudomonadati</taxon>
        <taxon>Bacteroidota</taxon>
        <taxon>Sphingobacteriia</taxon>
        <taxon>Sphingobacteriales</taxon>
        <taxon>Sphingobacteriaceae</taxon>
        <taxon>Mucilaginibacter</taxon>
    </lineage>
</organism>